<dbReference type="SUPFAM" id="SSF52096">
    <property type="entry name" value="ClpP/crotonase"/>
    <property type="match status" value="1"/>
</dbReference>
<keyword evidence="1" id="KW-0378">Hydrolase</keyword>
<reference evidence="2" key="1">
    <citation type="journal article" date="2019" name="Int. J. Syst. Evol. Microbiol.">
        <title>The Global Catalogue of Microorganisms (GCM) 10K type strain sequencing project: providing services to taxonomists for standard genome sequencing and annotation.</title>
        <authorList>
            <consortium name="The Broad Institute Genomics Platform"/>
            <consortium name="The Broad Institute Genome Sequencing Center for Infectious Disease"/>
            <person name="Wu L."/>
            <person name="Ma J."/>
        </authorList>
    </citation>
    <scope>NUCLEOTIDE SEQUENCE [LARGE SCALE GENOMIC DNA]</scope>
    <source>
        <strain evidence="2">WYCCWR 12678</strain>
    </source>
</reference>
<dbReference type="Gene3D" id="3.90.226.10">
    <property type="entry name" value="2-enoyl-CoA Hydratase, Chain A, domain 1"/>
    <property type="match status" value="1"/>
</dbReference>
<comment type="caution">
    <text evidence="1">The sequence shown here is derived from an EMBL/GenBank/DDBJ whole genome shotgun (WGS) entry which is preliminary data.</text>
</comment>
<dbReference type="InterPro" id="IPR023562">
    <property type="entry name" value="ClpP/TepA"/>
</dbReference>
<proteinExistence type="predicted"/>
<dbReference type="EMBL" id="JBHSHC010000141">
    <property type="protein sequence ID" value="MFC4769643.1"/>
    <property type="molecule type" value="Genomic_DNA"/>
</dbReference>
<protein>
    <submittedName>
        <fullName evidence="1">ATP-dependent Clp protease proteolytic subunit</fullName>
    </submittedName>
</protein>
<accession>A0ABV9Q756</accession>
<dbReference type="Pfam" id="PF00574">
    <property type="entry name" value="CLP_protease"/>
    <property type="match status" value="1"/>
</dbReference>
<dbReference type="RefSeq" id="WP_380028401.1">
    <property type="nucleotide sequence ID" value="NZ_JBHSHC010000141.1"/>
</dbReference>
<evidence type="ECO:0000313" key="1">
    <source>
        <dbReference type="EMBL" id="MFC4769643.1"/>
    </source>
</evidence>
<organism evidence="1 2">
    <name type="scientific">Effusibacillus consociatus</name>
    <dbReference type="NCBI Taxonomy" id="1117041"/>
    <lineage>
        <taxon>Bacteria</taxon>
        <taxon>Bacillati</taxon>
        <taxon>Bacillota</taxon>
        <taxon>Bacilli</taxon>
        <taxon>Bacillales</taxon>
        <taxon>Alicyclobacillaceae</taxon>
        <taxon>Effusibacillus</taxon>
    </lineage>
</organism>
<name>A0ABV9Q756_9BACL</name>
<sequence length="33" mass="3977">MTCEVSEDTDRDYYMSAQEAKEYRMIDKVIEKV</sequence>
<dbReference type="GO" id="GO:0008233">
    <property type="term" value="F:peptidase activity"/>
    <property type="evidence" value="ECO:0007669"/>
    <property type="project" value="UniProtKB-KW"/>
</dbReference>
<keyword evidence="1" id="KW-0645">Protease</keyword>
<evidence type="ECO:0000313" key="2">
    <source>
        <dbReference type="Proteomes" id="UP001596002"/>
    </source>
</evidence>
<dbReference type="Proteomes" id="UP001596002">
    <property type="component" value="Unassembled WGS sequence"/>
</dbReference>
<dbReference type="GO" id="GO:0006508">
    <property type="term" value="P:proteolysis"/>
    <property type="evidence" value="ECO:0007669"/>
    <property type="project" value="UniProtKB-KW"/>
</dbReference>
<keyword evidence="2" id="KW-1185">Reference proteome</keyword>
<gene>
    <name evidence="1" type="ORF">ACFO8Q_20155</name>
</gene>
<dbReference type="InterPro" id="IPR029045">
    <property type="entry name" value="ClpP/crotonase-like_dom_sf"/>
</dbReference>